<dbReference type="Proteomes" id="UP001162972">
    <property type="component" value="Chromosome 11"/>
</dbReference>
<proteinExistence type="predicted"/>
<comment type="caution">
    <text evidence="2">The sequence shown here is derived from an EMBL/GenBank/DDBJ whole genome shotgun (WGS) entry which is preliminary data.</text>
</comment>
<reference evidence="2 3" key="1">
    <citation type="journal article" date="2023" name="Int. J. Mol. Sci.">
        <title>De Novo Assembly and Annotation of 11 Diverse Shrub Willow (Salix) Genomes Reveals Novel Gene Organization in Sex-Linked Regions.</title>
        <authorList>
            <person name="Hyden B."/>
            <person name="Feng K."/>
            <person name="Yates T.B."/>
            <person name="Jawdy S."/>
            <person name="Cereghino C."/>
            <person name="Smart L.B."/>
            <person name="Muchero W."/>
        </authorList>
    </citation>
    <scope>NUCLEOTIDE SEQUENCE [LARGE SCALE GENOMIC DNA]</scope>
    <source>
        <tissue evidence="2">Shoot tip</tissue>
    </source>
</reference>
<feature type="region of interest" description="Disordered" evidence="1">
    <location>
        <begin position="23"/>
        <end position="46"/>
    </location>
</feature>
<gene>
    <name evidence="2" type="ORF">OIU84_002407</name>
</gene>
<dbReference type="EMBL" id="JAPFFJ010000011">
    <property type="protein sequence ID" value="KAJ6416540.1"/>
    <property type="molecule type" value="Genomic_DNA"/>
</dbReference>
<protein>
    <submittedName>
        <fullName evidence="2">Uncharacterized protein</fullName>
    </submittedName>
</protein>
<keyword evidence="3" id="KW-1185">Reference proteome</keyword>
<evidence type="ECO:0000313" key="2">
    <source>
        <dbReference type="EMBL" id="KAJ6416540.1"/>
    </source>
</evidence>
<evidence type="ECO:0000256" key="1">
    <source>
        <dbReference type="SAM" id="MobiDB-lite"/>
    </source>
</evidence>
<dbReference type="AlphaFoldDB" id="A0AAD6K3Y9"/>
<sequence>MNLLSAKKSSLLIFMPEKFINPDNPQKKSFRSRKQREKTQISSFIK</sequence>
<accession>A0AAD6K3Y9</accession>
<organism evidence="2 3">
    <name type="scientific">Salix udensis</name>
    <dbReference type="NCBI Taxonomy" id="889485"/>
    <lineage>
        <taxon>Eukaryota</taxon>
        <taxon>Viridiplantae</taxon>
        <taxon>Streptophyta</taxon>
        <taxon>Embryophyta</taxon>
        <taxon>Tracheophyta</taxon>
        <taxon>Spermatophyta</taxon>
        <taxon>Magnoliopsida</taxon>
        <taxon>eudicotyledons</taxon>
        <taxon>Gunneridae</taxon>
        <taxon>Pentapetalae</taxon>
        <taxon>rosids</taxon>
        <taxon>fabids</taxon>
        <taxon>Malpighiales</taxon>
        <taxon>Salicaceae</taxon>
        <taxon>Saliceae</taxon>
        <taxon>Salix</taxon>
    </lineage>
</organism>
<evidence type="ECO:0000313" key="3">
    <source>
        <dbReference type="Proteomes" id="UP001162972"/>
    </source>
</evidence>
<name>A0AAD6K3Y9_9ROSI</name>